<dbReference type="VEuPathDB" id="FungiDB:MCYG_02016"/>
<dbReference type="RefSeq" id="XP_002849082.1">
    <property type="nucleotide sequence ID" value="XM_002849036.1"/>
</dbReference>
<feature type="domain" description="F-box" evidence="1">
    <location>
        <begin position="1"/>
        <end position="45"/>
    </location>
</feature>
<name>C5FIV6_ARTOC</name>
<accession>C5FIV6</accession>
<dbReference type="PROSITE" id="PS50181">
    <property type="entry name" value="FBOX"/>
    <property type="match status" value="1"/>
</dbReference>
<dbReference type="OMA" id="LCGQEWP"/>
<protein>
    <recommendedName>
        <fullName evidence="1">F-box domain-containing protein</fullName>
    </recommendedName>
</protein>
<dbReference type="AlphaFoldDB" id="C5FIV6"/>
<gene>
    <name evidence="2" type="ORF">MCYG_02016</name>
</gene>
<organism evidence="2 3">
    <name type="scientific">Arthroderma otae (strain ATCC MYA-4605 / CBS 113480)</name>
    <name type="common">Microsporum canis</name>
    <dbReference type="NCBI Taxonomy" id="554155"/>
    <lineage>
        <taxon>Eukaryota</taxon>
        <taxon>Fungi</taxon>
        <taxon>Dikarya</taxon>
        <taxon>Ascomycota</taxon>
        <taxon>Pezizomycotina</taxon>
        <taxon>Eurotiomycetes</taxon>
        <taxon>Eurotiomycetidae</taxon>
        <taxon>Onygenales</taxon>
        <taxon>Arthrodermataceae</taxon>
        <taxon>Microsporum</taxon>
    </lineage>
</organism>
<dbReference type="InterPro" id="IPR001810">
    <property type="entry name" value="F-box_dom"/>
</dbReference>
<proteinExistence type="predicted"/>
<dbReference type="GeneID" id="9229134"/>
<reference evidence="3" key="1">
    <citation type="journal article" date="2012" name="MBio">
        <title>Comparative genome analysis of Trichophyton rubrum and related dermatophytes reveals candidate genes involved in infection.</title>
        <authorList>
            <person name="Martinez D.A."/>
            <person name="Oliver B.G."/>
            <person name="Graeser Y."/>
            <person name="Goldberg J.M."/>
            <person name="Li W."/>
            <person name="Martinez-Rossi N.M."/>
            <person name="Monod M."/>
            <person name="Shelest E."/>
            <person name="Barton R.C."/>
            <person name="Birch E."/>
            <person name="Brakhage A.A."/>
            <person name="Chen Z."/>
            <person name="Gurr S.J."/>
            <person name="Heiman D."/>
            <person name="Heitman J."/>
            <person name="Kosti I."/>
            <person name="Rossi A."/>
            <person name="Saif S."/>
            <person name="Samalova M."/>
            <person name="Saunders C.W."/>
            <person name="Shea T."/>
            <person name="Summerbell R.C."/>
            <person name="Xu J."/>
            <person name="Young S."/>
            <person name="Zeng Q."/>
            <person name="Birren B.W."/>
            <person name="Cuomo C.A."/>
            <person name="White T.C."/>
        </authorList>
    </citation>
    <scope>NUCLEOTIDE SEQUENCE [LARGE SCALE GENOMIC DNA]</scope>
    <source>
        <strain evidence="3">ATCC MYA-4605 / CBS 113480</strain>
    </source>
</reference>
<sequence length="615" mass="70705">MLDKLPIELVYVIFSNIKGRLDFKSLSEVSRQFNKLANPFLYTNIIISTPRKDNGIIKAHQRAGVLLHTRDIQVWSEKRDNLLTMLPNSCSHLDYEPTTIDDERKNYAVNIDAPGDEEGYEDLSIAEMADKERWIDSEGEAKFYAIPGFTGYRRRVLSILIRCREGSLRSFGWYRKDCIPPEVMGRDGYLPTRQKFIESLHIDVASFCTLQAHEPQLFTRLKSLTWNDLGPVNNPCDKELKMLRRCLEANSHQLVHLGLEVSHWEYIYYDPNNDYATISGEIVKAGPDGKRFQFPVLQHLSLEGFNFGHDVDLLGSLDPEVLNTLTIRVCPSWPRFLDQINAARPSFHLRTVEIQSWTDWGDQSTESMDLVRFLDGCEPLENFYVSMRESAVTLEVWQSLLRHRPTLKSFTYYSTMGEPSNIMDTNPYGLANLLYEEPYYRGAGPEWNPLGKLDLELLGINYNAEYLMPVLSPLTTMARLEVLIIRCSWFVRHYFQCPEDPETPSVVDCPGLNNEPEENEMTFDAFAQWAFGPDGFRSLQLIALGDFSSSHFSSGQSEAKYEKLLICPKTEPESEPPFPGKNHRVVTRHDRIQQDLLRKHAHALQACPSFNMHDI</sequence>
<dbReference type="STRING" id="554155.C5FIV6"/>
<evidence type="ECO:0000313" key="3">
    <source>
        <dbReference type="Proteomes" id="UP000002035"/>
    </source>
</evidence>
<evidence type="ECO:0000313" key="2">
    <source>
        <dbReference type="EMBL" id="EEQ29197.1"/>
    </source>
</evidence>
<dbReference type="EMBL" id="DS995702">
    <property type="protein sequence ID" value="EEQ29197.1"/>
    <property type="molecule type" value="Genomic_DNA"/>
</dbReference>
<dbReference type="HOGENOM" id="CLU_017138_1_1_1"/>
<evidence type="ECO:0000259" key="1">
    <source>
        <dbReference type="PROSITE" id="PS50181"/>
    </source>
</evidence>
<dbReference type="OrthoDB" id="4173402at2759"/>
<keyword evidence="3" id="KW-1185">Reference proteome</keyword>
<dbReference type="Proteomes" id="UP000002035">
    <property type="component" value="Unassembled WGS sequence"/>
</dbReference>
<dbReference type="eggNOG" id="KOG0379">
    <property type="taxonomic scope" value="Eukaryota"/>
</dbReference>